<dbReference type="AlphaFoldDB" id="A0A9R1T0G2"/>
<dbReference type="Proteomes" id="UP000694866">
    <property type="component" value="Unplaced"/>
</dbReference>
<keyword evidence="5" id="KW-0378">Hydrolase</keyword>
<keyword evidence="12" id="KW-1185">Reference proteome</keyword>
<accession>A0A9R1T0G2</accession>
<dbReference type="GO" id="GO:0004000">
    <property type="term" value="F:adenosine deaminase activity"/>
    <property type="evidence" value="ECO:0007669"/>
    <property type="project" value="TreeGrafter"/>
</dbReference>
<comment type="function">
    <text evidence="9">Catalyzes the hydrolysis of the free cytosolic methylated adenosine nucleotide N(6)-methyl-AMP (N6-mAMP) to produce inositol monophosphate (IMP) and methylamine. Is required for the catabolism of cytosolic N6-mAMP, which is derived from the degradation of mRNA containing N6-methylated adenine (m6A).</text>
</comment>
<evidence type="ECO:0000256" key="2">
    <source>
        <dbReference type="ARBA" id="ARBA00006676"/>
    </source>
</evidence>
<dbReference type="CTD" id="100"/>
<organism evidence="12 13">
    <name type="scientific">Fopius arisanus</name>
    <dbReference type="NCBI Taxonomy" id="64838"/>
    <lineage>
        <taxon>Eukaryota</taxon>
        <taxon>Metazoa</taxon>
        <taxon>Ecdysozoa</taxon>
        <taxon>Arthropoda</taxon>
        <taxon>Hexapoda</taxon>
        <taxon>Insecta</taxon>
        <taxon>Pterygota</taxon>
        <taxon>Neoptera</taxon>
        <taxon>Endopterygota</taxon>
        <taxon>Hymenoptera</taxon>
        <taxon>Apocrita</taxon>
        <taxon>Ichneumonoidea</taxon>
        <taxon>Braconidae</taxon>
        <taxon>Opiinae</taxon>
        <taxon>Fopius</taxon>
    </lineage>
</organism>
<keyword evidence="7" id="KW-0546">Nucleotide metabolism</keyword>
<dbReference type="SUPFAM" id="SSF51556">
    <property type="entry name" value="Metallo-dependent hydrolases"/>
    <property type="match status" value="1"/>
</dbReference>
<keyword evidence="6" id="KW-0862">Zinc</keyword>
<dbReference type="PANTHER" id="PTHR11409">
    <property type="entry name" value="ADENOSINE DEAMINASE"/>
    <property type="match status" value="1"/>
</dbReference>
<evidence type="ECO:0000313" key="12">
    <source>
        <dbReference type="Proteomes" id="UP000694866"/>
    </source>
</evidence>
<dbReference type="GO" id="GO:0009117">
    <property type="term" value="P:nucleotide metabolic process"/>
    <property type="evidence" value="ECO:0007669"/>
    <property type="project" value="UniProtKB-KW"/>
</dbReference>
<dbReference type="GO" id="GO:0006154">
    <property type="term" value="P:adenosine catabolic process"/>
    <property type="evidence" value="ECO:0007669"/>
    <property type="project" value="TreeGrafter"/>
</dbReference>
<evidence type="ECO:0000256" key="7">
    <source>
        <dbReference type="ARBA" id="ARBA00023080"/>
    </source>
</evidence>
<dbReference type="CDD" id="cd00443">
    <property type="entry name" value="ADA_AMPD"/>
    <property type="match status" value="1"/>
</dbReference>
<dbReference type="FunFam" id="3.20.20.140:FF:000033">
    <property type="entry name" value="Adenosine deaminase-like protein"/>
    <property type="match status" value="1"/>
</dbReference>
<evidence type="ECO:0000259" key="11">
    <source>
        <dbReference type="Pfam" id="PF00962"/>
    </source>
</evidence>
<dbReference type="KEGG" id="fas:105265064"/>
<dbReference type="GO" id="GO:0046872">
    <property type="term" value="F:metal ion binding"/>
    <property type="evidence" value="ECO:0007669"/>
    <property type="project" value="UniProtKB-KW"/>
</dbReference>
<proteinExistence type="inferred from homology"/>
<gene>
    <name evidence="13" type="primary">Ada</name>
</gene>
<protein>
    <recommendedName>
        <fullName evidence="10">Adenosine deaminase-like protein</fullName>
    </recommendedName>
</protein>
<evidence type="ECO:0000256" key="4">
    <source>
        <dbReference type="ARBA" id="ARBA00022723"/>
    </source>
</evidence>
<reference evidence="13" key="1">
    <citation type="submission" date="2025-08" db="UniProtKB">
        <authorList>
            <consortium name="RefSeq"/>
        </authorList>
    </citation>
    <scope>IDENTIFICATION</scope>
    <source>
        <strain evidence="13">USDA-PBARC FA_bdor</strain>
        <tissue evidence="13">Whole organism</tissue>
    </source>
</reference>
<evidence type="ECO:0000313" key="13">
    <source>
        <dbReference type="RefSeq" id="XP_011300647.1"/>
    </source>
</evidence>
<dbReference type="InterPro" id="IPR006330">
    <property type="entry name" value="Ado/ade_deaminase"/>
</dbReference>
<evidence type="ECO:0000256" key="10">
    <source>
        <dbReference type="ARBA" id="ARBA00070474"/>
    </source>
</evidence>
<comment type="similarity">
    <text evidence="2">Belongs to the metallo-dependent hydrolases superfamily. Adenosine and AMP deaminases family.</text>
</comment>
<comment type="catalytic activity">
    <reaction evidence="8">
        <text>N(6)-methyl-AMP + H2O + H(+) = IMP + methylamine</text>
        <dbReference type="Rhea" id="RHEA:16001"/>
        <dbReference type="ChEBI" id="CHEBI:15377"/>
        <dbReference type="ChEBI" id="CHEBI:15378"/>
        <dbReference type="ChEBI" id="CHEBI:58053"/>
        <dbReference type="ChEBI" id="CHEBI:59338"/>
        <dbReference type="ChEBI" id="CHEBI:144842"/>
    </reaction>
    <physiologicalReaction direction="left-to-right" evidence="8">
        <dbReference type="Rhea" id="RHEA:16002"/>
    </physiologicalReaction>
</comment>
<feature type="domain" description="Adenosine deaminase" evidence="11">
    <location>
        <begin position="17"/>
        <end position="338"/>
    </location>
</feature>
<dbReference type="InterPro" id="IPR001365">
    <property type="entry name" value="A_deaminase_dom"/>
</dbReference>
<dbReference type="GO" id="GO:0046103">
    <property type="term" value="P:inosine biosynthetic process"/>
    <property type="evidence" value="ECO:0007669"/>
    <property type="project" value="TreeGrafter"/>
</dbReference>
<dbReference type="InterPro" id="IPR032466">
    <property type="entry name" value="Metal_Hydrolase"/>
</dbReference>
<name>A0A9R1T0G2_9HYME</name>
<evidence type="ECO:0000256" key="1">
    <source>
        <dbReference type="ARBA" id="ARBA00001947"/>
    </source>
</evidence>
<evidence type="ECO:0000256" key="8">
    <source>
        <dbReference type="ARBA" id="ARBA00048787"/>
    </source>
</evidence>
<dbReference type="Pfam" id="PF00962">
    <property type="entry name" value="A_deaminase"/>
    <property type="match status" value="1"/>
</dbReference>
<sequence length="348" mass="39406">MTDRVKMELKYFCEALPKIELHAHLNGSVSPQTLKKLQKLKSNGDNSASMPDMEKFTTLKECFQMFNLVHSLTDTPEAVFLATHDVIQEFHDDNVIYLELRSTPRSIKDQMTKEEYIEAIIKAIEACKCKTPGILVKLLISVNRKEGFTNAEENIKLAVKYHRQYPMIIVGIDLSGDPTEGEAYINLLQNCRDEGLKIAAHCAEVPNEEEVVDILNFKPDRLGHCTNIHPNLKGTQKIYRMLLDSRIPVELCLTSNLKCKTVASITEHQFPYFYKEKHPVCISTDDKGVFSTSLSAEFQLAGKNFGLDNNELKNLSLSAVEYSFATNEEKCKLTEKIKLFSPCSNTCD</sequence>
<evidence type="ECO:0000256" key="9">
    <source>
        <dbReference type="ARBA" id="ARBA00057464"/>
    </source>
</evidence>
<dbReference type="Gene3D" id="3.20.20.140">
    <property type="entry name" value="Metal-dependent hydrolases"/>
    <property type="match status" value="1"/>
</dbReference>
<comment type="subunit">
    <text evidence="3">Monomer.</text>
</comment>
<dbReference type="OrthoDB" id="272271at2759"/>
<keyword evidence="4" id="KW-0479">Metal-binding</keyword>
<comment type="cofactor">
    <cofactor evidence="1">
        <name>Zn(2+)</name>
        <dbReference type="ChEBI" id="CHEBI:29105"/>
    </cofactor>
</comment>
<evidence type="ECO:0000256" key="3">
    <source>
        <dbReference type="ARBA" id="ARBA00011245"/>
    </source>
</evidence>
<evidence type="ECO:0000256" key="5">
    <source>
        <dbReference type="ARBA" id="ARBA00022801"/>
    </source>
</evidence>
<dbReference type="PANTHER" id="PTHR11409:SF42">
    <property type="entry name" value="ADENOSINE DEAMINASE-LIKE PROTEIN"/>
    <property type="match status" value="1"/>
</dbReference>
<dbReference type="GeneID" id="105265064"/>
<evidence type="ECO:0000256" key="6">
    <source>
        <dbReference type="ARBA" id="ARBA00022833"/>
    </source>
</evidence>
<dbReference type="RefSeq" id="XP_011300647.1">
    <property type="nucleotide sequence ID" value="XM_011302345.1"/>
</dbReference>